<evidence type="ECO:0000313" key="10">
    <source>
        <dbReference type="Proteomes" id="UP000187283"/>
    </source>
</evidence>
<dbReference type="Gene3D" id="3.40.1050.10">
    <property type="entry name" value="Carbonic anhydrase"/>
    <property type="match status" value="1"/>
</dbReference>
<evidence type="ECO:0000256" key="1">
    <source>
        <dbReference type="ARBA" id="ARBA00006217"/>
    </source>
</evidence>
<name>A0A1R1XVZ7_9FUNG</name>
<evidence type="ECO:0000256" key="7">
    <source>
        <dbReference type="PIRSR" id="PIRSR601765-1"/>
    </source>
</evidence>
<organism evidence="9 10">
    <name type="scientific">Smittium culicis</name>
    <dbReference type="NCBI Taxonomy" id="133412"/>
    <lineage>
        <taxon>Eukaryota</taxon>
        <taxon>Fungi</taxon>
        <taxon>Fungi incertae sedis</taxon>
        <taxon>Zoopagomycota</taxon>
        <taxon>Kickxellomycotina</taxon>
        <taxon>Harpellomycetes</taxon>
        <taxon>Harpellales</taxon>
        <taxon>Legeriomycetaceae</taxon>
        <taxon>Smittium</taxon>
    </lineage>
</organism>
<keyword evidence="10" id="KW-1185">Reference proteome</keyword>
<dbReference type="PROSITE" id="PS00705">
    <property type="entry name" value="PROK_CO2_ANHYDRASE_2"/>
    <property type="match status" value="1"/>
</dbReference>
<accession>A0A1R1XVZ7</accession>
<dbReference type="EMBL" id="LSSN01001656">
    <property type="protein sequence ID" value="OMJ18794.1"/>
    <property type="molecule type" value="Genomic_DNA"/>
</dbReference>
<dbReference type="GO" id="GO:0004089">
    <property type="term" value="F:carbonate dehydratase activity"/>
    <property type="evidence" value="ECO:0007669"/>
    <property type="project" value="UniProtKB-UniRule"/>
</dbReference>
<evidence type="ECO:0000256" key="5">
    <source>
        <dbReference type="ARBA" id="ARBA00023239"/>
    </source>
</evidence>
<dbReference type="PANTHER" id="PTHR11002:SF76">
    <property type="entry name" value="CARBONIC ANHYDRASE"/>
    <property type="match status" value="1"/>
</dbReference>
<proteinExistence type="inferred from homology"/>
<comment type="function">
    <text evidence="8">Reversible hydration of carbon dioxide.</text>
</comment>
<evidence type="ECO:0000256" key="2">
    <source>
        <dbReference type="ARBA" id="ARBA00012925"/>
    </source>
</evidence>
<dbReference type="GO" id="GO:0015976">
    <property type="term" value="P:carbon utilization"/>
    <property type="evidence" value="ECO:0007669"/>
    <property type="project" value="InterPro"/>
</dbReference>
<dbReference type="GO" id="GO:0071244">
    <property type="term" value="P:cellular response to carbon dioxide"/>
    <property type="evidence" value="ECO:0007669"/>
    <property type="project" value="TreeGrafter"/>
</dbReference>
<dbReference type="GO" id="GO:0034599">
    <property type="term" value="P:cellular response to oxidative stress"/>
    <property type="evidence" value="ECO:0007669"/>
    <property type="project" value="TreeGrafter"/>
</dbReference>
<comment type="catalytic activity">
    <reaction evidence="6 8">
        <text>hydrogencarbonate + H(+) = CO2 + H2O</text>
        <dbReference type="Rhea" id="RHEA:10748"/>
        <dbReference type="ChEBI" id="CHEBI:15377"/>
        <dbReference type="ChEBI" id="CHEBI:15378"/>
        <dbReference type="ChEBI" id="CHEBI:16526"/>
        <dbReference type="ChEBI" id="CHEBI:17544"/>
        <dbReference type="EC" id="4.2.1.1"/>
    </reaction>
</comment>
<evidence type="ECO:0000313" key="9">
    <source>
        <dbReference type="EMBL" id="OMJ18794.1"/>
    </source>
</evidence>
<comment type="caution">
    <text evidence="9">The sequence shown here is derived from an EMBL/GenBank/DDBJ whole genome shotgun (WGS) entry which is preliminary data.</text>
</comment>
<keyword evidence="4 7" id="KW-0862">Zinc</keyword>
<sequence length="228" mass="25383">MLLLGSDNSVVQKILANNKAWSESQAKTDPSYFKNAIKGQNPSIVYIGCSDSRVATDLVTGSHPGEIFTHRNIANSVTINDNDTLAVLQYAIEHLKIKDIVVSGHTYCGGIGAVINGFEELGGALEDWLTPIKTMYDDNKKFFDKIKDPYQKSRALTEMNVERVVNLVNDLDFIKDARKSGQVVRIHGLIYLMETGRFVDLGLTQTKNSVRLILTNFGKKKIKKSSHH</sequence>
<dbReference type="Proteomes" id="UP000187283">
    <property type="component" value="Unassembled WGS sequence"/>
</dbReference>
<comment type="cofactor">
    <cofactor evidence="7">
        <name>Zn(2+)</name>
        <dbReference type="ChEBI" id="CHEBI:29105"/>
    </cofactor>
    <text evidence="7">Binds 1 zinc ion per subunit.</text>
</comment>
<reference evidence="9 10" key="1">
    <citation type="submission" date="2017-01" db="EMBL/GenBank/DDBJ databases">
        <authorList>
            <person name="Mah S.A."/>
            <person name="Swanson W.J."/>
            <person name="Moy G.W."/>
            <person name="Vacquier V.D."/>
        </authorList>
    </citation>
    <scope>NUCLEOTIDE SEQUENCE [LARGE SCALE GENOMIC DNA]</scope>
    <source>
        <strain evidence="9 10">GSMNP</strain>
    </source>
</reference>
<dbReference type="GO" id="GO:0008270">
    <property type="term" value="F:zinc ion binding"/>
    <property type="evidence" value="ECO:0007669"/>
    <property type="project" value="UniProtKB-UniRule"/>
</dbReference>
<dbReference type="OrthoDB" id="10248475at2759"/>
<feature type="binding site" evidence="7">
    <location>
        <position position="51"/>
    </location>
    <ligand>
        <name>Zn(2+)</name>
        <dbReference type="ChEBI" id="CHEBI:29105"/>
    </ligand>
</feature>
<dbReference type="SMART" id="SM00947">
    <property type="entry name" value="Pro_CA"/>
    <property type="match status" value="1"/>
</dbReference>
<dbReference type="AlphaFoldDB" id="A0A1R1XVZ7"/>
<dbReference type="InterPro" id="IPR036874">
    <property type="entry name" value="Carbonic_anhydrase_sf"/>
</dbReference>
<dbReference type="EC" id="4.2.1.1" evidence="2 8"/>
<dbReference type="STRING" id="133412.A0A1R1XVZ7"/>
<evidence type="ECO:0000256" key="6">
    <source>
        <dbReference type="ARBA" id="ARBA00048348"/>
    </source>
</evidence>
<dbReference type="InterPro" id="IPR001765">
    <property type="entry name" value="Carbonic_anhydrase"/>
</dbReference>
<dbReference type="PANTHER" id="PTHR11002">
    <property type="entry name" value="CARBONIC ANHYDRASE"/>
    <property type="match status" value="1"/>
</dbReference>
<feature type="binding site" evidence="7">
    <location>
        <position position="49"/>
    </location>
    <ligand>
        <name>Zn(2+)</name>
        <dbReference type="ChEBI" id="CHEBI:29105"/>
    </ligand>
</feature>
<comment type="similarity">
    <text evidence="1 8">Belongs to the beta-class carbonic anhydrase family.</text>
</comment>
<feature type="binding site" evidence="7">
    <location>
        <position position="105"/>
    </location>
    <ligand>
        <name>Zn(2+)</name>
        <dbReference type="ChEBI" id="CHEBI:29105"/>
    </ligand>
</feature>
<evidence type="ECO:0000256" key="8">
    <source>
        <dbReference type="RuleBase" id="RU003956"/>
    </source>
</evidence>
<protein>
    <recommendedName>
        <fullName evidence="2 8">Carbonic anhydrase</fullName>
        <ecNumber evidence="2 8">4.2.1.1</ecNumber>
    </recommendedName>
    <alternativeName>
        <fullName evidence="8">Carbonate dehydratase</fullName>
    </alternativeName>
</protein>
<dbReference type="SUPFAM" id="SSF53056">
    <property type="entry name" value="beta-carbonic anhydrase, cab"/>
    <property type="match status" value="1"/>
</dbReference>
<evidence type="ECO:0000256" key="4">
    <source>
        <dbReference type="ARBA" id="ARBA00022833"/>
    </source>
</evidence>
<gene>
    <name evidence="9" type="ORF">AYI70_g5138</name>
</gene>
<keyword evidence="5 8" id="KW-0456">Lyase</keyword>
<keyword evidence="3 7" id="KW-0479">Metal-binding</keyword>
<dbReference type="Pfam" id="PF00484">
    <property type="entry name" value="Pro_CA"/>
    <property type="match status" value="1"/>
</dbReference>
<feature type="binding site" evidence="7">
    <location>
        <position position="108"/>
    </location>
    <ligand>
        <name>Zn(2+)</name>
        <dbReference type="ChEBI" id="CHEBI:29105"/>
    </ligand>
</feature>
<evidence type="ECO:0000256" key="3">
    <source>
        <dbReference type="ARBA" id="ARBA00022723"/>
    </source>
</evidence>
<dbReference type="InterPro" id="IPR015892">
    <property type="entry name" value="Carbonic_anhydrase_CS"/>
</dbReference>